<name>A0A6B8RRX2_9BACL</name>
<feature type="transmembrane region" description="Helical" evidence="9">
    <location>
        <begin position="151"/>
        <end position="169"/>
    </location>
</feature>
<keyword evidence="3" id="KW-0597">Phosphoprotein</keyword>
<dbReference type="GO" id="GO:0005524">
    <property type="term" value="F:ATP binding"/>
    <property type="evidence" value="ECO:0007669"/>
    <property type="project" value="UniProtKB-KW"/>
</dbReference>
<keyword evidence="12" id="KW-1185">Reference proteome</keyword>
<feature type="domain" description="Histidine kinase" evidence="10">
    <location>
        <begin position="209"/>
        <end position="419"/>
    </location>
</feature>
<dbReference type="Pfam" id="PF02518">
    <property type="entry name" value="HATPase_c"/>
    <property type="match status" value="1"/>
</dbReference>
<gene>
    <name evidence="11" type="ORF">EHS13_28910</name>
</gene>
<dbReference type="PANTHER" id="PTHR43065:SF10">
    <property type="entry name" value="PEROXIDE STRESS-ACTIVATED HISTIDINE KINASE MAK3"/>
    <property type="match status" value="1"/>
</dbReference>
<dbReference type="AlphaFoldDB" id="A0A6B8RRX2"/>
<evidence type="ECO:0000256" key="9">
    <source>
        <dbReference type="SAM" id="Phobius"/>
    </source>
</evidence>
<dbReference type="SMART" id="SM00387">
    <property type="entry name" value="HATPase_c"/>
    <property type="match status" value="1"/>
</dbReference>
<keyword evidence="8" id="KW-0902">Two-component regulatory system</keyword>
<feature type="transmembrane region" description="Helical" evidence="9">
    <location>
        <begin position="125"/>
        <end position="142"/>
    </location>
</feature>
<evidence type="ECO:0000313" key="12">
    <source>
        <dbReference type="Proteomes" id="UP000426246"/>
    </source>
</evidence>
<proteinExistence type="predicted"/>
<dbReference type="SUPFAM" id="SSF55874">
    <property type="entry name" value="ATPase domain of HSP90 chaperone/DNA topoisomerase II/histidine kinase"/>
    <property type="match status" value="1"/>
</dbReference>
<evidence type="ECO:0000256" key="2">
    <source>
        <dbReference type="ARBA" id="ARBA00012438"/>
    </source>
</evidence>
<keyword evidence="9" id="KW-1133">Transmembrane helix</keyword>
<dbReference type="InterPro" id="IPR036097">
    <property type="entry name" value="HisK_dim/P_sf"/>
</dbReference>
<evidence type="ECO:0000256" key="8">
    <source>
        <dbReference type="ARBA" id="ARBA00023012"/>
    </source>
</evidence>
<feature type="transmembrane region" description="Helical" evidence="9">
    <location>
        <begin position="86"/>
        <end position="119"/>
    </location>
</feature>
<protein>
    <recommendedName>
        <fullName evidence="2">histidine kinase</fullName>
        <ecNumber evidence="2">2.7.13.3</ecNumber>
    </recommendedName>
</protein>
<evidence type="ECO:0000313" key="11">
    <source>
        <dbReference type="EMBL" id="QGQ98617.1"/>
    </source>
</evidence>
<dbReference type="SMART" id="SM00388">
    <property type="entry name" value="HisKA"/>
    <property type="match status" value="1"/>
</dbReference>
<accession>A0A6B8RRX2</accession>
<evidence type="ECO:0000256" key="5">
    <source>
        <dbReference type="ARBA" id="ARBA00022741"/>
    </source>
</evidence>
<dbReference type="CDD" id="cd00082">
    <property type="entry name" value="HisKA"/>
    <property type="match status" value="1"/>
</dbReference>
<evidence type="ECO:0000256" key="3">
    <source>
        <dbReference type="ARBA" id="ARBA00022553"/>
    </source>
</evidence>
<feature type="transmembrane region" description="Helical" evidence="9">
    <location>
        <begin position="28"/>
        <end position="44"/>
    </location>
</feature>
<keyword evidence="6" id="KW-0418">Kinase</keyword>
<dbReference type="Pfam" id="PF00512">
    <property type="entry name" value="HisKA"/>
    <property type="match status" value="1"/>
</dbReference>
<dbReference type="InterPro" id="IPR005467">
    <property type="entry name" value="His_kinase_dom"/>
</dbReference>
<dbReference type="InterPro" id="IPR036890">
    <property type="entry name" value="HATPase_C_sf"/>
</dbReference>
<keyword evidence="9" id="KW-0812">Transmembrane</keyword>
<dbReference type="Gene3D" id="3.30.565.10">
    <property type="entry name" value="Histidine kinase-like ATPase, C-terminal domain"/>
    <property type="match status" value="1"/>
</dbReference>
<reference evidence="12" key="1">
    <citation type="submission" date="2018-11" db="EMBL/GenBank/DDBJ databases">
        <title>Complete genome sequence of Paenibacillus sp. ML311-T8.</title>
        <authorList>
            <person name="Nam Y.-D."/>
            <person name="Kang J."/>
            <person name="Chung W.-H."/>
            <person name="Park Y.S."/>
        </authorList>
    </citation>
    <scope>NUCLEOTIDE SEQUENCE [LARGE SCALE GENOMIC DNA]</scope>
    <source>
        <strain evidence="12">ML311-T8</strain>
    </source>
</reference>
<comment type="catalytic activity">
    <reaction evidence="1">
        <text>ATP + protein L-histidine = ADP + protein N-phospho-L-histidine.</text>
        <dbReference type="EC" id="2.7.13.3"/>
    </reaction>
</comment>
<sequence length="419" mass="48170">MWSELLPIMQGGLRFSMYLVSKFNNDKMLIIGLLLHLIAGWIWFDSIQGKHFLIVATCVLLLNMITFVSLRSFWRKTIPFQRYIHLLSLVCCTLFIQATFLESLIPMLHMIVIIVVSAFYLVPRLIWFISMTYFLSYFIFIYKTNFPQNEIYVSVVSITFILFIVIALHKICLICHLQMTQIQKLERDHNFERMGQQQHLATIGQIAASIAHDIRNPLTSIQGFIQLIEKNEQKNEQSNSYHNYFQIIRSEITRIDTLLREVLMLSKSHTADSDSWSIIHLDGLLERLVLLMDPDALKSNIQIRLHLNHAPVVRGSEDKLQQVFMNLLRNAIEAISENGRIDIILKETDGLAIIHFQDTGSGIDETSQDHLFTPFFTTKGEGTGLGLSICQSIIKAYDGEIKVRNLPEKGAEFTVILPI</sequence>
<dbReference type="Proteomes" id="UP000426246">
    <property type="component" value="Chromosome"/>
</dbReference>
<keyword evidence="7" id="KW-0067">ATP-binding</keyword>
<dbReference type="KEGG" id="ppsc:EHS13_28910"/>
<organism evidence="11 12">
    <name type="scientific">Paenibacillus psychroresistens</name>
    <dbReference type="NCBI Taxonomy" id="1778678"/>
    <lineage>
        <taxon>Bacteria</taxon>
        <taxon>Bacillati</taxon>
        <taxon>Bacillota</taxon>
        <taxon>Bacilli</taxon>
        <taxon>Bacillales</taxon>
        <taxon>Paenibacillaceae</taxon>
        <taxon>Paenibacillus</taxon>
    </lineage>
</organism>
<keyword evidence="5" id="KW-0547">Nucleotide-binding</keyword>
<dbReference type="EMBL" id="CP034235">
    <property type="protein sequence ID" value="QGQ98617.1"/>
    <property type="molecule type" value="Genomic_DNA"/>
</dbReference>
<dbReference type="GO" id="GO:0000155">
    <property type="term" value="F:phosphorelay sensor kinase activity"/>
    <property type="evidence" value="ECO:0007669"/>
    <property type="project" value="InterPro"/>
</dbReference>
<dbReference type="PRINTS" id="PR00344">
    <property type="entry name" value="BCTRLSENSOR"/>
</dbReference>
<dbReference type="PANTHER" id="PTHR43065">
    <property type="entry name" value="SENSOR HISTIDINE KINASE"/>
    <property type="match status" value="1"/>
</dbReference>
<dbReference type="Gene3D" id="1.10.287.130">
    <property type="match status" value="1"/>
</dbReference>
<dbReference type="SUPFAM" id="SSF47384">
    <property type="entry name" value="Homodimeric domain of signal transducing histidine kinase"/>
    <property type="match status" value="1"/>
</dbReference>
<dbReference type="InterPro" id="IPR004358">
    <property type="entry name" value="Sig_transdc_His_kin-like_C"/>
</dbReference>
<evidence type="ECO:0000256" key="4">
    <source>
        <dbReference type="ARBA" id="ARBA00022679"/>
    </source>
</evidence>
<evidence type="ECO:0000256" key="6">
    <source>
        <dbReference type="ARBA" id="ARBA00022777"/>
    </source>
</evidence>
<dbReference type="InterPro" id="IPR003661">
    <property type="entry name" value="HisK_dim/P_dom"/>
</dbReference>
<dbReference type="EC" id="2.7.13.3" evidence="2"/>
<keyword evidence="9" id="KW-0472">Membrane</keyword>
<evidence type="ECO:0000256" key="7">
    <source>
        <dbReference type="ARBA" id="ARBA00022840"/>
    </source>
</evidence>
<evidence type="ECO:0000259" key="10">
    <source>
        <dbReference type="PROSITE" id="PS50109"/>
    </source>
</evidence>
<dbReference type="PROSITE" id="PS50109">
    <property type="entry name" value="HIS_KIN"/>
    <property type="match status" value="1"/>
</dbReference>
<keyword evidence="4" id="KW-0808">Transferase</keyword>
<feature type="transmembrane region" description="Helical" evidence="9">
    <location>
        <begin position="50"/>
        <end position="74"/>
    </location>
</feature>
<dbReference type="InterPro" id="IPR003594">
    <property type="entry name" value="HATPase_dom"/>
</dbReference>
<evidence type="ECO:0000256" key="1">
    <source>
        <dbReference type="ARBA" id="ARBA00000085"/>
    </source>
</evidence>